<sequence length="167" mass="16482">MAGHRVLRAVGATVLAGTVLAGCSDGDGSAADVPSDAGSAAAERAASAASSLASRGSDAVASATAEAGRWLEDIQEGADVEGDVKLGAPKTDADGRTTVEATVTNTADSTKSFAVQVNFTDAGGDLIDTAVVTVPDVPAGKSAHATARSTHDLSGDVRTVVARAVRY</sequence>
<evidence type="ECO:0000313" key="2">
    <source>
        <dbReference type="Proteomes" id="UP001500034"/>
    </source>
</evidence>
<keyword evidence="2" id="KW-1185">Reference proteome</keyword>
<evidence type="ECO:0008006" key="3">
    <source>
        <dbReference type="Google" id="ProtNLM"/>
    </source>
</evidence>
<gene>
    <name evidence="1" type="ORF">GCM10022384_31210</name>
</gene>
<proteinExistence type="predicted"/>
<dbReference type="RefSeq" id="WP_345592821.1">
    <property type="nucleotide sequence ID" value="NZ_BAABCQ010000052.1"/>
</dbReference>
<organism evidence="1 2">
    <name type="scientific">Streptomyces marokkonensis</name>
    <dbReference type="NCBI Taxonomy" id="324855"/>
    <lineage>
        <taxon>Bacteria</taxon>
        <taxon>Bacillati</taxon>
        <taxon>Actinomycetota</taxon>
        <taxon>Actinomycetes</taxon>
        <taxon>Kitasatosporales</taxon>
        <taxon>Streptomycetaceae</taxon>
        <taxon>Streptomyces</taxon>
    </lineage>
</organism>
<dbReference type="EMBL" id="BAABCQ010000052">
    <property type="protein sequence ID" value="GAA3979495.1"/>
    <property type="molecule type" value="Genomic_DNA"/>
</dbReference>
<comment type="caution">
    <text evidence="1">The sequence shown here is derived from an EMBL/GenBank/DDBJ whole genome shotgun (WGS) entry which is preliminary data.</text>
</comment>
<name>A0ABP7QBU2_9ACTN</name>
<evidence type="ECO:0000313" key="1">
    <source>
        <dbReference type="EMBL" id="GAA3979495.1"/>
    </source>
</evidence>
<reference evidence="2" key="1">
    <citation type="journal article" date="2019" name="Int. J. Syst. Evol. Microbiol.">
        <title>The Global Catalogue of Microorganisms (GCM) 10K type strain sequencing project: providing services to taxonomists for standard genome sequencing and annotation.</title>
        <authorList>
            <consortium name="The Broad Institute Genomics Platform"/>
            <consortium name="The Broad Institute Genome Sequencing Center for Infectious Disease"/>
            <person name="Wu L."/>
            <person name="Ma J."/>
        </authorList>
    </citation>
    <scope>NUCLEOTIDE SEQUENCE [LARGE SCALE GENOMIC DNA]</scope>
    <source>
        <strain evidence="2">JCM 17027</strain>
    </source>
</reference>
<protein>
    <recommendedName>
        <fullName evidence="3">Lipoprotein</fullName>
    </recommendedName>
</protein>
<dbReference type="Proteomes" id="UP001500034">
    <property type="component" value="Unassembled WGS sequence"/>
</dbReference>
<dbReference type="InterPro" id="IPR047676">
    <property type="entry name" value="FxLYD_dom"/>
</dbReference>
<accession>A0ABP7QBU2</accession>
<dbReference type="NCBIfam" id="NF038353">
    <property type="entry name" value="FxLYD_dom"/>
    <property type="match status" value="1"/>
</dbReference>
<dbReference type="PROSITE" id="PS51257">
    <property type="entry name" value="PROKAR_LIPOPROTEIN"/>
    <property type="match status" value="1"/>
</dbReference>